<feature type="transmembrane region" description="Helical" evidence="4">
    <location>
        <begin position="362"/>
        <end position="382"/>
    </location>
</feature>
<dbReference type="PROSITE" id="PS50850">
    <property type="entry name" value="MFS"/>
    <property type="match status" value="1"/>
</dbReference>
<dbReference type="Pfam" id="PF07690">
    <property type="entry name" value="MFS_1"/>
    <property type="match status" value="1"/>
</dbReference>
<dbReference type="PANTHER" id="PTHR11360">
    <property type="entry name" value="MONOCARBOXYLATE TRANSPORTER"/>
    <property type="match status" value="1"/>
</dbReference>
<feature type="transmembrane region" description="Helical" evidence="4">
    <location>
        <begin position="52"/>
        <end position="77"/>
    </location>
</feature>
<geneLocation type="plasmid" evidence="7">
    <name>pMaq22A_1p DNA</name>
</geneLocation>
<dbReference type="InterPro" id="IPR011701">
    <property type="entry name" value="MFS"/>
</dbReference>
<evidence type="ECO:0000256" key="2">
    <source>
        <dbReference type="ARBA" id="ARBA00022989"/>
    </source>
</evidence>
<dbReference type="KEGG" id="maqu:Maq22A_1p35060"/>
<gene>
    <name evidence="6" type="primary">proP</name>
    <name evidence="6" type="ORF">Maq22A_1p35060</name>
</gene>
<feature type="transmembrane region" description="Helical" evidence="4">
    <location>
        <begin position="114"/>
        <end position="134"/>
    </location>
</feature>
<dbReference type="InterPro" id="IPR036259">
    <property type="entry name" value="MFS_trans_sf"/>
</dbReference>
<feature type="domain" description="Major facilitator superfamily (MFS) profile" evidence="5">
    <location>
        <begin position="23"/>
        <end position="420"/>
    </location>
</feature>
<dbReference type="Gene3D" id="1.20.1250.20">
    <property type="entry name" value="MFS general substrate transporter like domains"/>
    <property type="match status" value="2"/>
</dbReference>
<protein>
    <submittedName>
        <fullName evidence="6">Major facilitator superfamily MFS_1</fullName>
    </submittedName>
</protein>
<keyword evidence="3 4" id="KW-0472">Membrane</keyword>
<dbReference type="PATRIC" id="fig|270351.10.peg.6324"/>
<keyword evidence="1 4" id="KW-0812">Transmembrane</keyword>
<dbReference type="InterPro" id="IPR050327">
    <property type="entry name" value="Proton-linked_MCT"/>
</dbReference>
<accession>A0A0C6FQD9</accession>
<feature type="transmembrane region" description="Helical" evidence="4">
    <location>
        <begin position="274"/>
        <end position="297"/>
    </location>
</feature>
<dbReference type="SUPFAM" id="SSF103473">
    <property type="entry name" value="MFS general substrate transporter"/>
    <property type="match status" value="1"/>
</dbReference>
<feature type="transmembrane region" description="Helical" evidence="4">
    <location>
        <begin position="89"/>
        <end position="108"/>
    </location>
</feature>
<keyword evidence="2 4" id="KW-1133">Transmembrane helix</keyword>
<evidence type="ECO:0000256" key="4">
    <source>
        <dbReference type="SAM" id="Phobius"/>
    </source>
</evidence>
<dbReference type="GO" id="GO:0022857">
    <property type="term" value="F:transmembrane transporter activity"/>
    <property type="evidence" value="ECO:0007669"/>
    <property type="project" value="InterPro"/>
</dbReference>
<evidence type="ECO:0000256" key="3">
    <source>
        <dbReference type="ARBA" id="ARBA00023136"/>
    </source>
</evidence>
<name>A0A0C6FQD9_9HYPH</name>
<feature type="transmembrane region" description="Helical" evidence="4">
    <location>
        <begin position="146"/>
        <end position="169"/>
    </location>
</feature>
<reference evidence="7" key="2">
    <citation type="submission" date="2015-01" db="EMBL/GenBank/DDBJ databases">
        <title>Complete genome sequence of Methylobacterium aquaticum strain 22A.</title>
        <authorList>
            <person name="Tani A."/>
            <person name="Ogura Y."/>
            <person name="Hayashi T."/>
        </authorList>
    </citation>
    <scope>NUCLEOTIDE SEQUENCE [LARGE SCALE GENOMIC DNA]</scope>
    <source>
        <strain evidence="7">MA-22A</strain>
        <plasmid evidence="7">Plasmid pMaq22A_1p DNA</plasmid>
    </source>
</reference>
<evidence type="ECO:0000259" key="5">
    <source>
        <dbReference type="PROSITE" id="PS50850"/>
    </source>
</evidence>
<dbReference type="CDD" id="cd17355">
    <property type="entry name" value="MFS_YcxA_like"/>
    <property type="match status" value="1"/>
</dbReference>
<reference evidence="6 7" key="1">
    <citation type="journal article" date="2015" name="Genome Announc.">
        <title>Complete Genome Sequence of Methylobacterium aquaticum Strain 22A, Isolated from Racomitrium japonicum Moss.</title>
        <authorList>
            <person name="Tani A."/>
            <person name="Ogura Y."/>
            <person name="Hayashi T."/>
            <person name="Kimbara K."/>
        </authorList>
    </citation>
    <scope>NUCLEOTIDE SEQUENCE [LARGE SCALE GENOMIC DNA]</scope>
    <source>
        <strain evidence="6 7">MA-22A</strain>
        <plasmid evidence="7">Plasmid pMaq22A_1p DNA</plasmid>
    </source>
</reference>
<evidence type="ECO:0000256" key="1">
    <source>
        <dbReference type="ARBA" id="ARBA00022692"/>
    </source>
</evidence>
<feature type="transmembrane region" description="Helical" evidence="4">
    <location>
        <begin position="240"/>
        <end position="262"/>
    </location>
</feature>
<dbReference type="OrthoDB" id="146345at2"/>
<dbReference type="AlphaFoldDB" id="A0A0C6FQD9"/>
<dbReference type="PANTHER" id="PTHR11360:SF290">
    <property type="entry name" value="MONOCARBOXYLATE MFS PERMEASE"/>
    <property type="match status" value="1"/>
</dbReference>
<feature type="transmembrane region" description="Helical" evidence="4">
    <location>
        <begin position="394"/>
        <end position="412"/>
    </location>
</feature>
<dbReference type="InterPro" id="IPR020846">
    <property type="entry name" value="MFS_dom"/>
</dbReference>
<organism evidence="6 7">
    <name type="scientific">Methylobacterium aquaticum</name>
    <dbReference type="NCBI Taxonomy" id="270351"/>
    <lineage>
        <taxon>Bacteria</taxon>
        <taxon>Pseudomonadati</taxon>
        <taxon>Pseudomonadota</taxon>
        <taxon>Alphaproteobacteria</taxon>
        <taxon>Hyphomicrobiales</taxon>
        <taxon>Methylobacteriaceae</taxon>
        <taxon>Methylobacterium</taxon>
    </lineage>
</organism>
<feature type="transmembrane region" description="Helical" evidence="4">
    <location>
        <begin position="175"/>
        <end position="198"/>
    </location>
</feature>
<proteinExistence type="predicted"/>
<dbReference type="Proteomes" id="UP000061432">
    <property type="component" value="Plasmid pMaq22A_1p"/>
</dbReference>
<dbReference type="RefSeq" id="WP_060850355.1">
    <property type="nucleotide sequence ID" value="NZ_AP014705.1"/>
</dbReference>
<sequence length="429" mass="44219">MTELALAQHPPVAVWIPHRAWTVAAATCLAILAAAAAFGAPNVLISPLGREFGWDVATLSLASAVRFAAFGVAGLLASPMTTLWGVRRVACTGLALIAAGLLASLAMMQTWQLMLLQGVLVGSGAGLVFLMLGTTVAARWFAARRGLVIGLFGAAATAGQMATLPLLAWMADAHGWRTCLLVSCALVALGALAVHALVPERPEDVGVRPYGARQGEGDPPSRTSPFAGDYLREIVRSGPFWVLFGSFAVCGSTTAGLVQAHLVPFCADIGVGPVPATGLLAGMGLLSLLGSTAAGWLSDRFAPGWLLFWFYGLRGVSLVCLPFTDLSFVGLSLFATVYGLDWVATVPPMARFLLDRLGGHRAPAALGMVFAGHQLGAAATAYGAGVARIGLESYLPSFLAAGALCLLAAYVLPVACGRNPDGPTAQADP</sequence>
<keyword evidence="6" id="KW-0614">Plasmid</keyword>
<dbReference type="EMBL" id="AP014705">
    <property type="protein sequence ID" value="BAQ49262.1"/>
    <property type="molecule type" value="Genomic_DNA"/>
</dbReference>
<evidence type="ECO:0000313" key="7">
    <source>
        <dbReference type="Proteomes" id="UP000061432"/>
    </source>
</evidence>
<evidence type="ECO:0000313" key="6">
    <source>
        <dbReference type="EMBL" id="BAQ49262.1"/>
    </source>
</evidence>
<feature type="transmembrane region" description="Helical" evidence="4">
    <location>
        <begin position="20"/>
        <end position="40"/>
    </location>
</feature>